<evidence type="ECO:0000313" key="2">
    <source>
        <dbReference type="Proteomes" id="UP000054771"/>
    </source>
</evidence>
<accession>A0A0U5GQQ9</accession>
<gene>
    <name evidence="1" type="ORF">ASPCAL02607</name>
</gene>
<organism evidence="1 2">
    <name type="scientific">Aspergillus calidoustus</name>
    <dbReference type="NCBI Taxonomy" id="454130"/>
    <lineage>
        <taxon>Eukaryota</taxon>
        <taxon>Fungi</taxon>
        <taxon>Dikarya</taxon>
        <taxon>Ascomycota</taxon>
        <taxon>Pezizomycotina</taxon>
        <taxon>Eurotiomycetes</taxon>
        <taxon>Eurotiomycetidae</taxon>
        <taxon>Eurotiales</taxon>
        <taxon>Aspergillaceae</taxon>
        <taxon>Aspergillus</taxon>
        <taxon>Aspergillus subgen. Nidulantes</taxon>
    </lineage>
</organism>
<protein>
    <submittedName>
        <fullName evidence="1">Uncharacterized protein</fullName>
    </submittedName>
</protein>
<reference evidence="2" key="1">
    <citation type="journal article" date="2016" name="Genome Announc.">
        <title>Draft genome sequences of fungus Aspergillus calidoustus.</title>
        <authorList>
            <person name="Horn F."/>
            <person name="Linde J."/>
            <person name="Mattern D.J."/>
            <person name="Walther G."/>
            <person name="Guthke R."/>
            <person name="Scherlach K."/>
            <person name="Martin K."/>
            <person name="Brakhage A.A."/>
            <person name="Petzke L."/>
            <person name="Valiante V."/>
        </authorList>
    </citation>
    <scope>NUCLEOTIDE SEQUENCE [LARGE SCALE GENOMIC DNA]</scope>
    <source>
        <strain evidence="2">SF006504</strain>
    </source>
</reference>
<name>A0A0U5GQQ9_ASPCI</name>
<keyword evidence="2" id="KW-1185">Reference proteome</keyword>
<dbReference type="Proteomes" id="UP000054771">
    <property type="component" value="Unassembled WGS sequence"/>
</dbReference>
<dbReference type="EMBL" id="CDMC01000002">
    <property type="protein sequence ID" value="CEN60166.1"/>
    <property type="molecule type" value="Genomic_DNA"/>
</dbReference>
<sequence length="249" mass="28047">MYGVLRRRPHSGGSTLDFPSIIDFARTHQLPRVGDKSKRAPSGPDSQKPRELILVAVPSLRTLSHRCFVTEIPSSTYYSPCRVLIHFGQTKLCNFPMAKGTQQPDSRGRRRFPLLGFHTSLLCDRATLLSQRTTDPNYATTQYSTATSALIFRALLSPGRSRQLAQDPYNRCRVMHLYFLGPFTTDNGGNGSHLFDIFGPILHHELAMWYHIPVRIPSATYVYPQSSPDIIRPFCRPGTTQFTPLPGDE</sequence>
<evidence type="ECO:0000313" key="1">
    <source>
        <dbReference type="EMBL" id="CEN60166.1"/>
    </source>
</evidence>
<proteinExistence type="predicted"/>
<dbReference type="AlphaFoldDB" id="A0A0U5GQQ9"/>